<sequence>MKKFLLLILICFAQNIFAQTPKTKTDDILTVDEPTDKAYPEGDVPNDDYSVYNTAGIDIKPDFPGGMIEFNKFVEKNFKIPASNPELKGKVYVTFVIEKDGSLSDIRILRDIGFETGREAIRVLKMSPKWSPGKQNNKTVRVLFSAPMYVNSSPK</sequence>
<name>A0A9N8J3V2_9FLAO</name>
<dbReference type="Pfam" id="PF03544">
    <property type="entry name" value="TonB_C"/>
    <property type="match status" value="1"/>
</dbReference>
<dbReference type="PANTHER" id="PTHR33446">
    <property type="entry name" value="PROTEIN TONB-RELATED"/>
    <property type="match status" value="1"/>
</dbReference>
<feature type="domain" description="TonB C-terminal" evidence="2">
    <location>
        <begin position="86"/>
        <end position="146"/>
    </location>
</feature>
<keyword evidence="1" id="KW-0732">Signal</keyword>
<dbReference type="PANTHER" id="PTHR33446:SF2">
    <property type="entry name" value="PROTEIN TONB"/>
    <property type="match status" value="1"/>
</dbReference>
<dbReference type="InterPro" id="IPR051045">
    <property type="entry name" value="TonB-dependent_transducer"/>
</dbReference>
<gene>
    <name evidence="3" type="ORF">FLAPXU55_03461</name>
</gene>
<comment type="caution">
    <text evidence="3">The sequence shown here is derived from an EMBL/GenBank/DDBJ whole genome shotgun (WGS) entry which is preliminary data.</text>
</comment>
<evidence type="ECO:0000313" key="4">
    <source>
        <dbReference type="Proteomes" id="UP000533639"/>
    </source>
</evidence>
<dbReference type="InterPro" id="IPR037682">
    <property type="entry name" value="TonB_C"/>
</dbReference>
<dbReference type="Proteomes" id="UP000533639">
    <property type="component" value="Unassembled WGS sequence"/>
</dbReference>
<protein>
    <submittedName>
        <fullName evidence="3">Energy transducer TonB</fullName>
    </submittedName>
</protein>
<feature type="chain" id="PRO_5040282348" evidence="1">
    <location>
        <begin position="19"/>
        <end position="155"/>
    </location>
</feature>
<evidence type="ECO:0000256" key="1">
    <source>
        <dbReference type="SAM" id="SignalP"/>
    </source>
</evidence>
<dbReference type="GO" id="GO:0098797">
    <property type="term" value="C:plasma membrane protein complex"/>
    <property type="evidence" value="ECO:0007669"/>
    <property type="project" value="TreeGrafter"/>
</dbReference>
<dbReference type="GO" id="GO:0031992">
    <property type="term" value="F:energy transducer activity"/>
    <property type="evidence" value="ECO:0007669"/>
    <property type="project" value="TreeGrafter"/>
</dbReference>
<evidence type="ECO:0000313" key="3">
    <source>
        <dbReference type="EMBL" id="CAC9975745.1"/>
    </source>
</evidence>
<dbReference type="SUPFAM" id="SSF74653">
    <property type="entry name" value="TolA/TonB C-terminal domain"/>
    <property type="match status" value="1"/>
</dbReference>
<dbReference type="RefSeq" id="WP_180859730.1">
    <property type="nucleotide sequence ID" value="NZ_CAIJDE010000052.1"/>
</dbReference>
<dbReference type="Gene3D" id="3.30.1150.10">
    <property type="match status" value="1"/>
</dbReference>
<keyword evidence="4" id="KW-1185">Reference proteome</keyword>
<feature type="signal peptide" evidence="1">
    <location>
        <begin position="1"/>
        <end position="18"/>
    </location>
</feature>
<dbReference type="AlphaFoldDB" id="A0A9N8J3V2"/>
<dbReference type="EMBL" id="CAIJDE010000052">
    <property type="protein sequence ID" value="CAC9975745.1"/>
    <property type="molecule type" value="Genomic_DNA"/>
</dbReference>
<proteinExistence type="predicted"/>
<dbReference type="GO" id="GO:0055085">
    <property type="term" value="P:transmembrane transport"/>
    <property type="evidence" value="ECO:0007669"/>
    <property type="project" value="InterPro"/>
</dbReference>
<reference evidence="3 4" key="1">
    <citation type="submission" date="2020-06" db="EMBL/GenBank/DDBJ databases">
        <authorList>
            <person name="Criscuolo A."/>
        </authorList>
    </citation>
    <scope>NUCLEOTIDE SEQUENCE [LARGE SCALE GENOMIC DNA]</scope>
    <source>
        <strain evidence="3">PXU-55</strain>
    </source>
</reference>
<accession>A0A9N8J3V2</accession>
<evidence type="ECO:0000259" key="2">
    <source>
        <dbReference type="Pfam" id="PF03544"/>
    </source>
</evidence>
<organism evidence="3 4">
    <name type="scientific">Flavobacterium panici</name>
    <dbReference type="NCBI Taxonomy" id="2654843"/>
    <lineage>
        <taxon>Bacteria</taxon>
        <taxon>Pseudomonadati</taxon>
        <taxon>Bacteroidota</taxon>
        <taxon>Flavobacteriia</taxon>
        <taxon>Flavobacteriales</taxon>
        <taxon>Flavobacteriaceae</taxon>
        <taxon>Flavobacterium</taxon>
    </lineage>
</organism>